<feature type="region of interest" description="Disordered" evidence="1">
    <location>
        <begin position="1"/>
        <end position="20"/>
    </location>
</feature>
<evidence type="ECO:0000256" key="1">
    <source>
        <dbReference type="SAM" id="MobiDB-lite"/>
    </source>
</evidence>
<dbReference type="AlphaFoldDB" id="A0A4Y2DXP0"/>
<feature type="compositionally biased region" description="Basic and acidic residues" evidence="1">
    <location>
        <begin position="166"/>
        <end position="199"/>
    </location>
</feature>
<feature type="region of interest" description="Disordered" evidence="1">
    <location>
        <begin position="166"/>
        <end position="211"/>
    </location>
</feature>
<gene>
    <name evidence="2" type="ORF">AVEN_250733_1</name>
</gene>
<reference evidence="2 3" key="1">
    <citation type="journal article" date="2019" name="Sci. Rep.">
        <title>Orb-weaving spider Araneus ventricosus genome elucidates the spidroin gene catalogue.</title>
        <authorList>
            <person name="Kono N."/>
            <person name="Nakamura H."/>
            <person name="Ohtoshi R."/>
            <person name="Moran D.A.P."/>
            <person name="Shinohara A."/>
            <person name="Yoshida Y."/>
            <person name="Fujiwara M."/>
            <person name="Mori M."/>
            <person name="Tomita M."/>
            <person name="Arakawa K."/>
        </authorList>
    </citation>
    <scope>NUCLEOTIDE SEQUENCE [LARGE SCALE GENOMIC DNA]</scope>
</reference>
<feature type="region of interest" description="Disordered" evidence="1">
    <location>
        <begin position="89"/>
        <end position="108"/>
    </location>
</feature>
<dbReference type="Proteomes" id="UP000499080">
    <property type="component" value="Unassembled WGS sequence"/>
</dbReference>
<evidence type="ECO:0000313" key="2">
    <source>
        <dbReference type="EMBL" id="GBM21630.1"/>
    </source>
</evidence>
<sequence>MSGGTNLSRLPHHTSERTPTLGVGFNLPRLTYMADVHPRSYGLSFHEFRPRFALFPIVGTGRIDVARGLQDCHRIKTENEKARYSLPDLNNLNEERPSGLARSGQGRKWRREEGMPQFAQQNTHNMKCSGINSWYKPIQSRPPQRAYYNYQVHNGHFSLRNSSKEFRVSNLDDKPQQDTKDSANEEDSHGPGPPDRPEDPNVADLQLIGQP</sequence>
<protein>
    <submittedName>
        <fullName evidence="2">Uncharacterized protein</fullName>
    </submittedName>
</protein>
<proteinExistence type="predicted"/>
<keyword evidence="3" id="KW-1185">Reference proteome</keyword>
<comment type="caution">
    <text evidence="2">The sequence shown here is derived from an EMBL/GenBank/DDBJ whole genome shotgun (WGS) entry which is preliminary data.</text>
</comment>
<evidence type="ECO:0000313" key="3">
    <source>
        <dbReference type="Proteomes" id="UP000499080"/>
    </source>
</evidence>
<dbReference type="EMBL" id="BGPR01000464">
    <property type="protein sequence ID" value="GBM21630.1"/>
    <property type="molecule type" value="Genomic_DNA"/>
</dbReference>
<organism evidence="2 3">
    <name type="scientific">Araneus ventricosus</name>
    <name type="common">Orbweaver spider</name>
    <name type="synonym">Epeira ventricosa</name>
    <dbReference type="NCBI Taxonomy" id="182803"/>
    <lineage>
        <taxon>Eukaryota</taxon>
        <taxon>Metazoa</taxon>
        <taxon>Ecdysozoa</taxon>
        <taxon>Arthropoda</taxon>
        <taxon>Chelicerata</taxon>
        <taxon>Arachnida</taxon>
        <taxon>Araneae</taxon>
        <taxon>Araneomorphae</taxon>
        <taxon>Entelegynae</taxon>
        <taxon>Araneoidea</taxon>
        <taxon>Araneidae</taxon>
        <taxon>Araneus</taxon>
    </lineage>
</organism>
<name>A0A4Y2DXP0_ARAVE</name>
<accession>A0A4Y2DXP0</accession>